<dbReference type="InterPro" id="IPR001245">
    <property type="entry name" value="Ser-Thr/Tyr_kinase_cat_dom"/>
</dbReference>
<dbReference type="Gene3D" id="3.30.200.20">
    <property type="entry name" value="Phosphorylase Kinase, domain 1"/>
    <property type="match status" value="1"/>
</dbReference>
<dbReference type="PROSITE" id="PS50011">
    <property type="entry name" value="PROTEIN_KINASE_DOM"/>
    <property type="match status" value="1"/>
</dbReference>
<organism evidence="2 3">
    <name type="scientific">Phaseolus vulgaris</name>
    <name type="common">Kidney bean</name>
    <name type="synonym">French bean</name>
    <dbReference type="NCBI Taxonomy" id="3885"/>
    <lineage>
        <taxon>Eukaryota</taxon>
        <taxon>Viridiplantae</taxon>
        <taxon>Streptophyta</taxon>
        <taxon>Embryophyta</taxon>
        <taxon>Tracheophyta</taxon>
        <taxon>Spermatophyta</taxon>
        <taxon>Magnoliopsida</taxon>
        <taxon>eudicotyledons</taxon>
        <taxon>Gunneridae</taxon>
        <taxon>Pentapetalae</taxon>
        <taxon>rosids</taxon>
        <taxon>fabids</taxon>
        <taxon>Fabales</taxon>
        <taxon>Fabaceae</taxon>
        <taxon>Papilionoideae</taxon>
        <taxon>50 kb inversion clade</taxon>
        <taxon>NPAAA clade</taxon>
        <taxon>indigoferoid/millettioid clade</taxon>
        <taxon>Phaseoleae</taxon>
        <taxon>Phaseolus</taxon>
    </lineage>
</organism>
<dbReference type="GO" id="GO:0005524">
    <property type="term" value="F:ATP binding"/>
    <property type="evidence" value="ECO:0007669"/>
    <property type="project" value="InterPro"/>
</dbReference>
<dbReference type="EMBL" id="CM002295">
    <property type="protein sequence ID" value="ESW13060.1"/>
    <property type="molecule type" value="Genomic_DNA"/>
</dbReference>
<dbReference type="Gramene" id="ESW13060">
    <property type="protein sequence ID" value="ESW13060"/>
    <property type="gene ID" value="PHAVU_008G164500g"/>
</dbReference>
<dbReference type="PROSITE" id="PS00108">
    <property type="entry name" value="PROTEIN_KINASE_ST"/>
    <property type="match status" value="1"/>
</dbReference>
<dbReference type="InterPro" id="IPR008271">
    <property type="entry name" value="Ser/Thr_kinase_AS"/>
</dbReference>
<dbReference type="STRING" id="3885.V7B662"/>
<evidence type="ECO:0000259" key="1">
    <source>
        <dbReference type="PROSITE" id="PS50011"/>
    </source>
</evidence>
<dbReference type="OrthoDB" id="1658010at2759"/>
<gene>
    <name evidence="2" type="ORF">PHAVU_008G164500g</name>
</gene>
<sequence>MQAKFLTLVHHRNVVSLVGYCDEEDAKALIYEYLSKGNLQEQFSKAYFVDKSSSVLGWKERVQIALDAASGLDYLHNGCKPPIIHRDLKGSNILVDENMHAKISDFGLSRTFANDSDTHVLTNYPGGTPGYIDPEYHSSGTLNKRSDVYSFGVILLELITGQAAIRGTPEKPSHIHSWVKPKLEAGDIQAMVDPRLEGNYNVASAWKFLDIAMSCLPDVAIQRPDISHITSELKDCLSLELSLQRTVTNNNIHSFLMDSMLIDFNESDIGPYPR</sequence>
<dbReference type="OMA" id="TRENPHI"/>
<dbReference type="PANTHER" id="PTHR45631:SF212">
    <property type="entry name" value="PROTEIN KINASE DOMAIN-CONTAINING PROTEIN"/>
    <property type="match status" value="1"/>
</dbReference>
<dbReference type="InterPro" id="IPR011009">
    <property type="entry name" value="Kinase-like_dom_sf"/>
</dbReference>
<dbReference type="PANTHER" id="PTHR45631">
    <property type="entry name" value="OS07G0107800 PROTEIN-RELATED"/>
    <property type="match status" value="1"/>
</dbReference>
<dbReference type="SUPFAM" id="SSF56112">
    <property type="entry name" value="Protein kinase-like (PK-like)"/>
    <property type="match status" value="1"/>
</dbReference>
<evidence type="ECO:0000313" key="2">
    <source>
        <dbReference type="EMBL" id="ESW13060.1"/>
    </source>
</evidence>
<protein>
    <recommendedName>
        <fullName evidence="1">Protein kinase domain-containing protein</fullName>
    </recommendedName>
</protein>
<dbReference type="eggNOG" id="ENOG502QQCZ">
    <property type="taxonomic scope" value="Eukaryota"/>
</dbReference>
<name>V7B662_PHAVU</name>
<dbReference type="Proteomes" id="UP000000226">
    <property type="component" value="Chromosome 8"/>
</dbReference>
<dbReference type="SMART" id="SM00220">
    <property type="entry name" value="S_TKc"/>
    <property type="match status" value="1"/>
</dbReference>
<evidence type="ECO:0000313" key="3">
    <source>
        <dbReference type="Proteomes" id="UP000000226"/>
    </source>
</evidence>
<keyword evidence="3" id="KW-1185">Reference proteome</keyword>
<dbReference type="FunFam" id="1.10.510.10:FF:000095">
    <property type="entry name" value="protein STRUBBELIG-RECEPTOR FAMILY 8"/>
    <property type="match status" value="1"/>
</dbReference>
<dbReference type="Gene3D" id="1.10.510.10">
    <property type="entry name" value="Transferase(Phosphotransferase) domain 1"/>
    <property type="match status" value="1"/>
</dbReference>
<accession>V7B662</accession>
<reference evidence="3" key="1">
    <citation type="journal article" date="2014" name="Nat. Genet.">
        <title>A reference genome for common bean and genome-wide analysis of dual domestications.</title>
        <authorList>
            <person name="Schmutz J."/>
            <person name="McClean P.E."/>
            <person name="Mamidi S."/>
            <person name="Wu G.A."/>
            <person name="Cannon S.B."/>
            <person name="Grimwood J."/>
            <person name="Jenkins J."/>
            <person name="Shu S."/>
            <person name="Song Q."/>
            <person name="Chavarro C."/>
            <person name="Torres-Torres M."/>
            <person name="Geffroy V."/>
            <person name="Moghaddam S.M."/>
            <person name="Gao D."/>
            <person name="Abernathy B."/>
            <person name="Barry K."/>
            <person name="Blair M."/>
            <person name="Brick M.A."/>
            <person name="Chovatia M."/>
            <person name="Gepts P."/>
            <person name="Goodstein D.M."/>
            <person name="Gonzales M."/>
            <person name="Hellsten U."/>
            <person name="Hyten D.L."/>
            <person name="Jia G."/>
            <person name="Kelly J.D."/>
            <person name="Kudrna D."/>
            <person name="Lee R."/>
            <person name="Richard M.M."/>
            <person name="Miklas P.N."/>
            <person name="Osorno J.M."/>
            <person name="Rodrigues J."/>
            <person name="Thareau V."/>
            <person name="Urrea C.A."/>
            <person name="Wang M."/>
            <person name="Yu Y."/>
            <person name="Zhang M."/>
            <person name="Wing R.A."/>
            <person name="Cregan P.B."/>
            <person name="Rokhsar D.S."/>
            <person name="Jackson S.A."/>
        </authorList>
    </citation>
    <scope>NUCLEOTIDE SEQUENCE [LARGE SCALE GENOMIC DNA]</scope>
    <source>
        <strain evidence="3">cv. G19833</strain>
    </source>
</reference>
<dbReference type="InterPro" id="IPR000719">
    <property type="entry name" value="Prot_kinase_dom"/>
</dbReference>
<dbReference type="Pfam" id="PF07714">
    <property type="entry name" value="PK_Tyr_Ser-Thr"/>
    <property type="match status" value="1"/>
</dbReference>
<proteinExistence type="predicted"/>
<feature type="domain" description="Protein kinase" evidence="1">
    <location>
        <begin position="1"/>
        <end position="256"/>
    </location>
</feature>
<dbReference type="AlphaFoldDB" id="V7B662"/>
<dbReference type="GO" id="GO:0004672">
    <property type="term" value="F:protein kinase activity"/>
    <property type="evidence" value="ECO:0007669"/>
    <property type="project" value="InterPro"/>
</dbReference>